<evidence type="ECO:0000313" key="1">
    <source>
        <dbReference type="EMBL" id="ACO80440.1"/>
    </source>
</evidence>
<dbReference type="AlphaFoldDB" id="C1DFP4"/>
<protein>
    <submittedName>
        <fullName evidence="1">Uncharacterized protein</fullName>
    </submittedName>
</protein>
<sequence>MQHRQLKYEDAVDLIEHINAVEIHAYADTQVFKGTRPESGIPTFIIVTGTDALLIEARPELQAAHTN</sequence>
<dbReference type="HOGENOM" id="CLU_2803229_0_0_6"/>
<name>C1DFP4_AZOVD</name>
<proteinExistence type="predicted"/>
<dbReference type="EMBL" id="CP001157">
    <property type="protein sequence ID" value="ACO80440.1"/>
    <property type="molecule type" value="Genomic_DNA"/>
</dbReference>
<evidence type="ECO:0000313" key="2">
    <source>
        <dbReference type="Proteomes" id="UP000002424"/>
    </source>
</evidence>
<dbReference type="KEGG" id="avn:Avin_43190"/>
<accession>C1DFP4</accession>
<dbReference type="RefSeq" id="WP_012702808.1">
    <property type="nucleotide sequence ID" value="NC_012560.1"/>
</dbReference>
<dbReference type="EnsemblBacteria" id="ACO80440">
    <property type="protein sequence ID" value="ACO80440"/>
    <property type="gene ID" value="Avin_43190"/>
</dbReference>
<gene>
    <name evidence="1" type="ordered locus">Avin_43190</name>
</gene>
<reference evidence="1 2" key="1">
    <citation type="journal article" date="2009" name="J. Bacteriol.">
        <title>Genome sequence of Azotobacter vinelandii, an obligate aerobe specialized to support diverse anaerobic metabolic processes.</title>
        <authorList>
            <person name="Setubal J.C."/>
            <person name="dos Santos P."/>
            <person name="Goldman B.S."/>
            <person name="Ertesvag H."/>
            <person name="Espin G."/>
            <person name="Rubio L.M."/>
            <person name="Valla S."/>
            <person name="Almeida N.F."/>
            <person name="Balasubramanian D."/>
            <person name="Cromes L."/>
            <person name="Curatti L."/>
            <person name="Du Z."/>
            <person name="Godsy E."/>
            <person name="Goodner B."/>
            <person name="Hellner-Burris K."/>
            <person name="Hernandez J.A."/>
            <person name="Houmiel K."/>
            <person name="Imperial J."/>
            <person name="Kennedy C."/>
            <person name="Larson T.J."/>
            <person name="Latreille P."/>
            <person name="Ligon L.S."/>
            <person name="Lu J."/>
            <person name="Maerk M."/>
            <person name="Miller N.M."/>
            <person name="Norton S."/>
            <person name="O'Carroll I.P."/>
            <person name="Paulsen I."/>
            <person name="Raulfs E.C."/>
            <person name="Roemer R."/>
            <person name="Rosser J."/>
            <person name="Segura D."/>
            <person name="Slater S."/>
            <person name="Stricklin S.L."/>
            <person name="Studholme D.J."/>
            <person name="Sun J."/>
            <person name="Viana C.J."/>
            <person name="Wallin E."/>
            <person name="Wang B."/>
            <person name="Wheeler C."/>
            <person name="Zhu H."/>
            <person name="Dean D.R."/>
            <person name="Dixon R."/>
            <person name="Wood D."/>
        </authorList>
    </citation>
    <scope>NUCLEOTIDE SEQUENCE [LARGE SCALE GENOMIC DNA]</scope>
    <source>
        <strain evidence="2">DJ / ATCC BAA-1303</strain>
    </source>
</reference>
<organism evidence="1 2">
    <name type="scientific">Azotobacter vinelandii (strain DJ / ATCC BAA-1303)</name>
    <dbReference type="NCBI Taxonomy" id="322710"/>
    <lineage>
        <taxon>Bacteria</taxon>
        <taxon>Pseudomonadati</taxon>
        <taxon>Pseudomonadota</taxon>
        <taxon>Gammaproteobacteria</taxon>
        <taxon>Pseudomonadales</taxon>
        <taxon>Pseudomonadaceae</taxon>
        <taxon>Azotobacter</taxon>
    </lineage>
</organism>
<dbReference type="Proteomes" id="UP000002424">
    <property type="component" value="Chromosome"/>
</dbReference>
<dbReference type="GeneID" id="88187231"/>
<keyword evidence="2" id="KW-1185">Reference proteome</keyword>